<dbReference type="EMBL" id="JARJBC010000007">
    <property type="protein sequence ID" value="MDF3290310.1"/>
    <property type="molecule type" value="Genomic_DNA"/>
</dbReference>
<sequence>MTTYRNRGDQTHSARQNEMRRDTGMLTELAHYSVEWNDLHKAHEQNSRFLRRLAADREGMRTLFDRVREDPTLWDMCEHNRLFDKLVLHDAPERGFRLRLHRWFDDEVAAAHDHRWSFTTLVLRGGYDHTLFEVLRAPDGNKTSGPDERVQVAERFRTTERAGDSYTIQHTTVHSTATSPQTVTLLLRGPAEKPRSRRTDPSTGQIWYGVGRQDQTAGEVAKRQLSIDQYERIHEELAAYGIV</sequence>
<protein>
    <submittedName>
        <fullName evidence="2">Uncharacterized protein</fullName>
    </submittedName>
</protein>
<name>A0ABT5ZKF6_9ACTN</name>
<organism evidence="2 3">
    <name type="scientific">Streptomyces silvisoli</name>
    <dbReference type="NCBI Taxonomy" id="3034235"/>
    <lineage>
        <taxon>Bacteria</taxon>
        <taxon>Bacillati</taxon>
        <taxon>Actinomycetota</taxon>
        <taxon>Actinomycetes</taxon>
        <taxon>Kitasatosporales</taxon>
        <taxon>Streptomycetaceae</taxon>
        <taxon>Streptomyces</taxon>
    </lineage>
</organism>
<dbReference type="Gene3D" id="2.60.120.10">
    <property type="entry name" value="Jelly Rolls"/>
    <property type="match status" value="1"/>
</dbReference>
<evidence type="ECO:0000313" key="3">
    <source>
        <dbReference type="Proteomes" id="UP001216579"/>
    </source>
</evidence>
<dbReference type="InterPro" id="IPR014710">
    <property type="entry name" value="RmlC-like_jellyroll"/>
</dbReference>
<accession>A0ABT5ZKF6</accession>
<dbReference type="Proteomes" id="UP001216579">
    <property type="component" value="Unassembled WGS sequence"/>
</dbReference>
<keyword evidence="3" id="KW-1185">Reference proteome</keyword>
<dbReference type="InterPro" id="IPR011051">
    <property type="entry name" value="RmlC_Cupin_sf"/>
</dbReference>
<feature type="region of interest" description="Disordered" evidence="1">
    <location>
        <begin position="1"/>
        <end position="21"/>
    </location>
</feature>
<evidence type="ECO:0000256" key="1">
    <source>
        <dbReference type="SAM" id="MobiDB-lite"/>
    </source>
</evidence>
<dbReference type="SUPFAM" id="SSF51182">
    <property type="entry name" value="RmlC-like cupins"/>
    <property type="match status" value="1"/>
</dbReference>
<gene>
    <name evidence="2" type="ORF">P3G67_13855</name>
</gene>
<proteinExistence type="predicted"/>
<comment type="caution">
    <text evidence="2">The sequence shown here is derived from an EMBL/GenBank/DDBJ whole genome shotgun (WGS) entry which is preliminary data.</text>
</comment>
<reference evidence="2 3" key="1">
    <citation type="submission" date="2023-03" db="EMBL/GenBank/DDBJ databases">
        <title>Draft genome sequence of Streptomyces sp. RB6PN23 isolated from peat swamp forest in Thailand.</title>
        <authorList>
            <person name="Klaysubun C."/>
            <person name="Duangmal K."/>
        </authorList>
    </citation>
    <scope>NUCLEOTIDE SEQUENCE [LARGE SCALE GENOMIC DNA]</scope>
    <source>
        <strain evidence="2 3">RB6PN23</strain>
    </source>
</reference>
<evidence type="ECO:0000313" key="2">
    <source>
        <dbReference type="EMBL" id="MDF3290310.1"/>
    </source>
</evidence>
<dbReference type="RefSeq" id="WP_276093747.1">
    <property type="nucleotide sequence ID" value="NZ_JARJBC010000007.1"/>
</dbReference>